<dbReference type="InterPro" id="IPR011010">
    <property type="entry name" value="DNA_brk_join_enz"/>
</dbReference>
<reference evidence="3 4" key="1">
    <citation type="submission" date="2018-11" db="EMBL/GenBank/DDBJ databases">
        <title>Pseudaminobacter arsenicus sp. nov., an arsenic-resistant bacterium isolated from arsenic-rich aquifers.</title>
        <authorList>
            <person name="Mu Y."/>
        </authorList>
    </citation>
    <scope>NUCLEOTIDE SEQUENCE [LARGE SCALE GENOMIC DNA]</scope>
    <source>
        <strain evidence="3 4">CB3</strain>
    </source>
</reference>
<evidence type="ECO:0000313" key="4">
    <source>
        <dbReference type="Proteomes" id="UP000281647"/>
    </source>
</evidence>
<dbReference type="Gene3D" id="1.10.150.130">
    <property type="match status" value="1"/>
</dbReference>
<dbReference type="InterPro" id="IPR010998">
    <property type="entry name" value="Integrase_recombinase_N"/>
</dbReference>
<protein>
    <submittedName>
        <fullName evidence="3">Integrase</fullName>
    </submittedName>
</protein>
<gene>
    <name evidence="3" type="ORF">EET67_22445</name>
</gene>
<accession>A0A432V0M3</accession>
<sequence>METVKAPGLKWRKLAGGLSPIWVADETDVKNGYTPKTVNLKHLADQQEMLVAKCNALQADMLLWRTGYRRDLLKFDGTIRSLLDVYELHERSPYRKLKPGSRRPYNHYLRRLRGHVGAIRISDVSGVDILSWHDVWSENGKHLAAAAMARSVLDAAISFGIMLRFAGCVELSTVLRETRKKLPAPKSRDASMTAEQVIRLRQAAHKRGEPIMALAYALAFETVLRLWDVVGQWVPMDTPIISDVIDPDRNEKWHGLRWEDIDGNLFLEYIPSKTADTTGKAIIYPLSKAPMVVEELAHWPAEVRKGPVIVSPTTRLPYLEQNWRKRYNSDRKAADIASNVWARDLRASGISEGRANNASIEDAAKVAGHSGTRTTKKVYDRAVLEAADRFAEARIRGRERSGNGSGNVR</sequence>
<organism evidence="3 4">
    <name type="scientific">Borborobacter arsenicus</name>
    <dbReference type="NCBI Taxonomy" id="1851146"/>
    <lineage>
        <taxon>Bacteria</taxon>
        <taxon>Pseudomonadati</taxon>
        <taxon>Pseudomonadota</taxon>
        <taxon>Alphaproteobacteria</taxon>
        <taxon>Hyphomicrobiales</taxon>
        <taxon>Phyllobacteriaceae</taxon>
        <taxon>Borborobacter</taxon>
    </lineage>
</organism>
<dbReference type="OrthoDB" id="7800649at2"/>
<name>A0A432V0M3_9HYPH</name>
<dbReference type="SUPFAM" id="SSF56349">
    <property type="entry name" value="DNA breaking-rejoining enzymes"/>
    <property type="match status" value="2"/>
</dbReference>
<keyword evidence="2" id="KW-0233">DNA recombination</keyword>
<dbReference type="Proteomes" id="UP000281647">
    <property type="component" value="Unassembled WGS sequence"/>
</dbReference>
<evidence type="ECO:0000256" key="1">
    <source>
        <dbReference type="ARBA" id="ARBA00023125"/>
    </source>
</evidence>
<keyword evidence="1" id="KW-0238">DNA-binding</keyword>
<dbReference type="Gene3D" id="1.10.443.10">
    <property type="entry name" value="Intergrase catalytic core"/>
    <property type="match status" value="1"/>
</dbReference>
<dbReference type="AlphaFoldDB" id="A0A432V0M3"/>
<dbReference type="GO" id="GO:0015074">
    <property type="term" value="P:DNA integration"/>
    <property type="evidence" value="ECO:0007669"/>
    <property type="project" value="InterPro"/>
</dbReference>
<dbReference type="RefSeq" id="WP_128628568.1">
    <property type="nucleotide sequence ID" value="NZ_RKST01000036.1"/>
</dbReference>
<dbReference type="InterPro" id="IPR013762">
    <property type="entry name" value="Integrase-like_cat_sf"/>
</dbReference>
<evidence type="ECO:0000256" key="2">
    <source>
        <dbReference type="ARBA" id="ARBA00023172"/>
    </source>
</evidence>
<evidence type="ECO:0000313" key="3">
    <source>
        <dbReference type="EMBL" id="RUM95592.1"/>
    </source>
</evidence>
<dbReference type="GO" id="GO:0006310">
    <property type="term" value="P:DNA recombination"/>
    <property type="evidence" value="ECO:0007669"/>
    <property type="project" value="UniProtKB-KW"/>
</dbReference>
<dbReference type="EMBL" id="RKST01000036">
    <property type="protein sequence ID" value="RUM95592.1"/>
    <property type="molecule type" value="Genomic_DNA"/>
</dbReference>
<proteinExistence type="predicted"/>
<keyword evidence="4" id="KW-1185">Reference proteome</keyword>
<dbReference type="GO" id="GO:0003677">
    <property type="term" value="F:DNA binding"/>
    <property type="evidence" value="ECO:0007669"/>
    <property type="project" value="UniProtKB-KW"/>
</dbReference>
<comment type="caution">
    <text evidence="3">The sequence shown here is derived from an EMBL/GenBank/DDBJ whole genome shotgun (WGS) entry which is preliminary data.</text>
</comment>